<dbReference type="Pfam" id="PF07228">
    <property type="entry name" value="SpoIIE"/>
    <property type="match status" value="1"/>
</dbReference>
<dbReference type="Gene3D" id="3.30.450.40">
    <property type="match status" value="1"/>
</dbReference>
<dbReference type="PANTHER" id="PTHR43156:SF2">
    <property type="entry name" value="STAGE II SPORULATION PROTEIN E"/>
    <property type="match status" value="1"/>
</dbReference>
<dbReference type="InterPro" id="IPR035965">
    <property type="entry name" value="PAS-like_dom_sf"/>
</dbReference>
<dbReference type="GO" id="GO:0016791">
    <property type="term" value="F:phosphatase activity"/>
    <property type="evidence" value="ECO:0007669"/>
    <property type="project" value="TreeGrafter"/>
</dbReference>
<keyword evidence="5" id="KW-1185">Reference proteome</keyword>
<gene>
    <name evidence="4" type="ORF">CTE05_23390</name>
</gene>
<name>A0A511JLA5_9CELL</name>
<accession>A0A511JLA5</accession>
<evidence type="ECO:0000256" key="1">
    <source>
        <dbReference type="ARBA" id="ARBA00022801"/>
    </source>
</evidence>
<protein>
    <recommendedName>
        <fullName evidence="3">PPM-type phosphatase domain-containing protein</fullName>
    </recommendedName>
</protein>
<reference evidence="4 5" key="1">
    <citation type="submission" date="2019-07" db="EMBL/GenBank/DDBJ databases">
        <title>Whole genome shotgun sequence of Cellulomonas terrae NBRC 100819.</title>
        <authorList>
            <person name="Hosoyama A."/>
            <person name="Uohara A."/>
            <person name="Ohji S."/>
            <person name="Ichikawa N."/>
        </authorList>
    </citation>
    <scope>NUCLEOTIDE SEQUENCE [LARGE SCALE GENOMIC DNA]</scope>
    <source>
        <strain evidence="4 5">NBRC 100819</strain>
    </source>
</reference>
<dbReference type="InterPro" id="IPR001932">
    <property type="entry name" value="PPM-type_phosphatase-like_dom"/>
</dbReference>
<sequence>MSRPADDAWDVAPVALLRLDGDGTILDANRVLVEWVGRDPQGLRLSDLLSVGGRIYWETHLSPLLHMQGRVDEVAVELRGPDGRVPVLLSAAVHAAADGTRCVDVALSRATERSRYERELLAARAAADRSADQLRALQAATASLSRGVGTDGVARALVETAVTHLGAAVATVWLAAEDGTLVRRATSSGDRAPEGTDVPDEPWAPAPRRADDAPRVPAQPVEEHLAGVVVVALGAPDAPAGTLVLSPRDEPFDVGVLTAVGQQAGLALERARMFDQKASVAHELQHALLTTHLPPDDRFSVTTEYRPGVQALEVGGDWYDAFLVDDDVLAVAVGDVVGRGLHAATAMGQLRSAVRAVAGPDVGPAALLSRLDRFVTQTGAGFMATLAYAEVDLVTGHVRYACAGHLPPLRFRGDGTHEFLWEGRSTPLGLGVDREEAVAVLDPHDVLVLYTDGLVERRDRPLPDGLHALATAGRALGDGSVSDLVTGLLVRAGDVRDDVCVLVASWTPRSS</sequence>
<organism evidence="4 5">
    <name type="scientific">Cellulomonas terrae</name>
    <dbReference type="NCBI Taxonomy" id="311234"/>
    <lineage>
        <taxon>Bacteria</taxon>
        <taxon>Bacillati</taxon>
        <taxon>Actinomycetota</taxon>
        <taxon>Actinomycetes</taxon>
        <taxon>Micrococcales</taxon>
        <taxon>Cellulomonadaceae</taxon>
        <taxon>Cellulomonas</taxon>
    </lineage>
</organism>
<dbReference type="Gene3D" id="3.60.40.10">
    <property type="entry name" value="PPM-type phosphatase domain"/>
    <property type="match status" value="1"/>
</dbReference>
<dbReference type="EMBL" id="BJWH01000011">
    <property type="protein sequence ID" value="GEL98792.1"/>
    <property type="molecule type" value="Genomic_DNA"/>
</dbReference>
<dbReference type="SUPFAM" id="SSF81606">
    <property type="entry name" value="PP2C-like"/>
    <property type="match status" value="1"/>
</dbReference>
<dbReference type="Proteomes" id="UP000321049">
    <property type="component" value="Unassembled WGS sequence"/>
</dbReference>
<dbReference type="SUPFAM" id="SSF55781">
    <property type="entry name" value="GAF domain-like"/>
    <property type="match status" value="1"/>
</dbReference>
<evidence type="ECO:0000259" key="3">
    <source>
        <dbReference type="SMART" id="SM00331"/>
    </source>
</evidence>
<dbReference type="SUPFAM" id="SSF55785">
    <property type="entry name" value="PYP-like sensor domain (PAS domain)"/>
    <property type="match status" value="1"/>
</dbReference>
<evidence type="ECO:0000256" key="2">
    <source>
        <dbReference type="SAM" id="MobiDB-lite"/>
    </source>
</evidence>
<feature type="domain" description="PPM-type phosphatase" evidence="3">
    <location>
        <begin position="299"/>
        <end position="506"/>
    </location>
</feature>
<dbReference type="AlphaFoldDB" id="A0A511JLA5"/>
<dbReference type="SMART" id="SM00331">
    <property type="entry name" value="PP2C_SIG"/>
    <property type="match status" value="1"/>
</dbReference>
<dbReference type="OrthoDB" id="319881at2"/>
<dbReference type="InterPro" id="IPR052016">
    <property type="entry name" value="Bact_Sigma-Reg"/>
</dbReference>
<dbReference type="InterPro" id="IPR036457">
    <property type="entry name" value="PPM-type-like_dom_sf"/>
</dbReference>
<evidence type="ECO:0000313" key="5">
    <source>
        <dbReference type="Proteomes" id="UP000321049"/>
    </source>
</evidence>
<comment type="caution">
    <text evidence="4">The sequence shown here is derived from an EMBL/GenBank/DDBJ whole genome shotgun (WGS) entry which is preliminary data.</text>
</comment>
<evidence type="ECO:0000313" key="4">
    <source>
        <dbReference type="EMBL" id="GEL98792.1"/>
    </source>
</evidence>
<proteinExistence type="predicted"/>
<keyword evidence="1" id="KW-0378">Hydrolase</keyword>
<dbReference type="PANTHER" id="PTHR43156">
    <property type="entry name" value="STAGE II SPORULATION PROTEIN E-RELATED"/>
    <property type="match status" value="1"/>
</dbReference>
<dbReference type="RefSeq" id="WP_146846298.1">
    <property type="nucleotide sequence ID" value="NZ_BJWH01000011.1"/>
</dbReference>
<feature type="region of interest" description="Disordered" evidence="2">
    <location>
        <begin position="185"/>
        <end position="216"/>
    </location>
</feature>
<dbReference type="CDD" id="cd00130">
    <property type="entry name" value="PAS"/>
    <property type="match status" value="1"/>
</dbReference>
<dbReference type="InterPro" id="IPR029016">
    <property type="entry name" value="GAF-like_dom_sf"/>
</dbReference>
<dbReference type="InterPro" id="IPR000014">
    <property type="entry name" value="PAS"/>
</dbReference>